<name>A0A7S2GK40_9DINO</name>
<proteinExistence type="predicted"/>
<reference evidence="4" key="1">
    <citation type="submission" date="2021-01" db="EMBL/GenBank/DDBJ databases">
        <authorList>
            <person name="Corre E."/>
            <person name="Pelletier E."/>
            <person name="Niang G."/>
            <person name="Scheremetjew M."/>
            <person name="Finn R."/>
            <person name="Kale V."/>
            <person name="Holt S."/>
            <person name="Cochrane G."/>
            <person name="Meng A."/>
            <person name="Brown T."/>
            <person name="Cohen L."/>
        </authorList>
    </citation>
    <scope>NUCLEOTIDE SEQUENCE</scope>
    <source>
        <strain evidence="4">CCMP2222</strain>
    </source>
</reference>
<evidence type="ECO:0000256" key="1">
    <source>
        <dbReference type="SAM" id="Coils"/>
    </source>
</evidence>
<sequence>MGAPTGMLLVLFGSLLAGQAEASQDSVSPLQKVLQLLTDLHGKVVKEGEAAHKTYVEFGEWCEDRSKNLKYEVTTAKSEMEELKAAIEQAAATSNALDTQIEETIGSLATSEADLKAATKIRKAEEADFAASGKELVEIVSVLERAIAVLEREARKGGAAMMQIQNAGTLLQAVQAMVDASMVGSQDASTLTALVQNSQKDKDESDSFGAPEATVYASHSGSIIDTLEDLLDKAKDQLDAARTKETSAKHNFEMLAQSLTDEIRFGNEDLAKAKKNLALQKEAKASAEGDLGMTQKSLAEDEKTMGTLKQDCMMKAQDYEAETKSRGEEIKALLEAKKVLSDMAGGAADVTYSFGQTSFVQLKSSSRSTTWTSVDLANFEAVRLVRNLAKKEHSDALALLARRMASAMRYSTAQGDDPFAKVKGLIKDMIETLLKDADADATHKAYCDKELGETATKKAEKGAEIDKLSTKIDSMTANSAKLKEEVADLQKALADLASSQAELTKLRQSEKAEFEANKPEMESGLEGVKMALKVLREYYNKEGKAHSAAGGAGGGIIGLLEVVESDFAQNLAEMSAAEATSQADYERETKENEIEKATKESSVKYKTKEYKQLDASVAEASSDREGVQTELTAILDYNKHLLQICTAKAETYEERKARREAEIAGLKEALKILDSQAVLLQRRSTGRRLGRGLRGGATLAADA</sequence>
<protein>
    <submittedName>
        <fullName evidence="4">Uncharacterized protein</fullName>
    </submittedName>
</protein>
<keyword evidence="3" id="KW-0732">Signal</keyword>
<feature type="coiled-coil region" evidence="1">
    <location>
        <begin position="224"/>
        <end position="290"/>
    </location>
</feature>
<evidence type="ECO:0000313" key="4">
    <source>
        <dbReference type="EMBL" id="CAD9457918.1"/>
    </source>
</evidence>
<organism evidence="4">
    <name type="scientific">Alexandrium andersonii</name>
    <dbReference type="NCBI Taxonomy" id="327968"/>
    <lineage>
        <taxon>Eukaryota</taxon>
        <taxon>Sar</taxon>
        <taxon>Alveolata</taxon>
        <taxon>Dinophyceae</taxon>
        <taxon>Gonyaulacales</taxon>
        <taxon>Pyrocystaceae</taxon>
        <taxon>Alexandrium</taxon>
    </lineage>
</organism>
<dbReference type="AlphaFoldDB" id="A0A7S2GK40"/>
<accession>A0A7S2GK40</accession>
<evidence type="ECO:0000256" key="2">
    <source>
        <dbReference type="SAM" id="MobiDB-lite"/>
    </source>
</evidence>
<feature type="coiled-coil region" evidence="1">
    <location>
        <begin position="649"/>
        <end position="683"/>
    </location>
</feature>
<evidence type="ECO:0000256" key="3">
    <source>
        <dbReference type="SAM" id="SignalP"/>
    </source>
</evidence>
<feature type="coiled-coil region" evidence="1">
    <location>
        <begin position="66"/>
        <end position="100"/>
    </location>
</feature>
<feature type="coiled-coil region" evidence="1">
    <location>
        <begin position="465"/>
        <end position="509"/>
    </location>
</feature>
<dbReference type="EMBL" id="HBGQ01055670">
    <property type="protein sequence ID" value="CAD9457918.1"/>
    <property type="molecule type" value="Transcribed_RNA"/>
</dbReference>
<keyword evidence="1" id="KW-0175">Coiled coil</keyword>
<feature type="compositionally biased region" description="Basic and acidic residues" evidence="2">
    <location>
        <begin position="584"/>
        <end position="601"/>
    </location>
</feature>
<feature type="chain" id="PRO_5030962134" evidence="3">
    <location>
        <begin position="23"/>
        <end position="703"/>
    </location>
</feature>
<feature type="region of interest" description="Disordered" evidence="2">
    <location>
        <begin position="578"/>
        <end position="601"/>
    </location>
</feature>
<gene>
    <name evidence="4" type="ORF">AAND1436_LOCUS26960</name>
</gene>
<feature type="signal peptide" evidence="3">
    <location>
        <begin position="1"/>
        <end position="22"/>
    </location>
</feature>